<keyword evidence="1" id="KW-0472">Membrane</keyword>
<dbReference type="InterPro" id="IPR025557">
    <property type="entry name" value="DUF4282"/>
</dbReference>
<dbReference type="EMBL" id="JAYMYY010000002">
    <property type="protein sequence ID" value="MEO3989933.1"/>
    <property type="molecule type" value="Genomic_DNA"/>
</dbReference>
<keyword evidence="1" id="KW-1133">Transmembrane helix</keyword>
<proteinExistence type="predicted"/>
<protein>
    <submittedName>
        <fullName evidence="2">DUF4282 domain-containing protein</fullName>
    </submittedName>
</protein>
<keyword evidence="1" id="KW-0812">Transmembrane</keyword>
<name>A0ABV0HHT1_9ENTR</name>
<organism evidence="2 3">
    <name type="scientific">Pseudocitrobacter cyperus</name>
    <dbReference type="NCBI Taxonomy" id="3112843"/>
    <lineage>
        <taxon>Bacteria</taxon>
        <taxon>Pseudomonadati</taxon>
        <taxon>Pseudomonadota</taxon>
        <taxon>Gammaproteobacteria</taxon>
        <taxon>Enterobacterales</taxon>
        <taxon>Enterobacteriaceae</taxon>
        <taxon>Pseudocitrobacter</taxon>
    </lineage>
</organism>
<dbReference type="RefSeq" id="WP_347794399.1">
    <property type="nucleotide sequence ID" value="NZ_JAYMYY010000002.1"/>
</dbReference>
<evidence type="ECO:0000313" key="2">
    <source>
        <dbReference type="EMBL" id="MEO3989933.1"/>
    </source>
</evidence>
<dbReference type="Proteomes" id="UP001444146">
    <property type="component" value="Unassembled WGS sequence"/>
</dbReference>
<keyword evidence="3" id="KW-1185">Reference proteome</keyword>
<evidence type="ECO:0000313" key="3">
    <source>
        <dbReference type="Proteomes" id="UP001444146"/>
    </source>
</evidence>
<sequence length="84" mass="9861">MKTILGFDRLLMPSVLVFFYWISMLVILVGGLYVMFTVSLVYYFFCTIFGLISCRMTFELIMVAFKNNEYLRRIAENTQETSAE</sequence>
<dbReference type="Pfam" id="PF14110">
    <property type="entry name" value="DUF4282"/>
    <property type="match status" value="1"/>
</dbReference>
<accession>A0ABV0HHT1</accession>
<comment type="caution">
    <text evidence="2">The sequence shown here is derived from an EMBL/GenBank/DDBJ whole genome shotgun (WGS) entry which is preliminary data.</text>
</comment>
<feature type="transmembrane region" description="Helical" evidence="1">
    <location>
        <begin position="12"/>
        <end position="36"/>
    </location>
</feature>
<reference evidence="2 3" key="1">
    <citation type="submission" date="2024-01" db="EMBL/GenBank/DDBJ databases">
        <title>Pseudocitrobacter sp. Endophytic strain Cyp-38L.</title>
        <authorList>
            <person name="Amer M.A."/>
            <person name="Hamed S.M."/>
        </authorList>
    </citation>
    <scope>NUCLEOTIDE SEQUENCE [LARGE SCALE GENOMIC DNA]</scope>
    <source>
        <strain evidence="2 3">Cyp38S</strain>
    </source>
</reference>
<gene>
    <name evidence="2" type="ORF">VSR74_08905</name>
</gene>
<feature type="transmembrane region" description="Helical" evidence="1">
    <location>
        <begin position="42"/>
        <end position="65"/>
    </location>
</feature>
<evidence type="ECO:0000256" key="1">
    <source>
        <dbReference type="SAM" id="Phobius"/>
    </source>
</evidence>